<dbReference type="PANTHER" id="PTHR31901:SF9">
    <property type="entry name" value="GH3 DOMAIN-CONTAINING PROTEIN"/>
    <property type="match status" value="1"/>
</dbReference>
<evidence type="ECO:0000313" key="5">
    <source>
        <dbReference type="EMBL" id="KAK6918926.1"/>
    </source>
</evidence>
<organism evidence="5 6">
    <name type="scientific">Dillenia turbinata</name>
    <dbReference type="NCBI Taxonomy" id="194707"/>
    <lineage>
        <taxon>Eukaryota</taxon>
        <taxon>Viridiplantae</taxon>
        <taxon>Streptophyta</taxon>
        <taxon>Embryophyta</taxon>
        <taxon>Tracheophyta</taxon>
        <taxon>Spermatophyta</taxon>
        <taxon>Magnoliopsida</taxon>
        <taxon>eudicotyledons</taxon>
        <taxon>Gunneridae</taxon>
        <taxon>Pentapetalae</taxon>
        <taxon>Dilleniales</taxon>
        <taxon>Dilleniaceae</taxon>
        <taxon>Dillenia</taxon>
    </lineage>
</organism>
<comment type="similarity">
    <text evidence="1">Belongs to the IAA-amido conjugating enzyme family.</text>
</comment>
<protein>
    <submittedName>
        <fullName evidence="5">GH3 family</fullName>
    </submittedName>
</protein>
<evidence type="ECO:0000313" key="6">
    <source>
        <dbReference type="Proteomes" id="UP001370490"/>
    </source>
</evidence>
<dbReference type="InterPro" id="IPR055378">
    <property type="entry name" value="GH3_C"/>
</dbReference>
<proteinExistence type="inferred from homology"/>
<dbReference type="AlphaFoldDB" id="A0AAN8UWH8"/>
<evidence type="ECO:0000256" key="1">
    <source>
        <dbReference type="ARBA" id="ARBA00008068"/>
    </source>
</evidence>
<dbReference type="Pfam" id="PF23571">
    <property type="entry name" value="GH3_M"/>
    <property type="match status" value="1"/>
</dbReference>
<evidence type="ECO:0000256" key="2">
    <source>
        <dbReference type="ARBA" id="ARBA00022598"/>
    </source>
</evidence>
<dbReference type="Proteomes" id="UP001370490">
    <property type="component" value="Unassembled WGS sequence"/>
</dbReference>
<dbReference type="InterPro" id="IPR055377">
    <property type="entry name" value="GH3_M"/>
</dbReference>
<reference evidence="5 6" key="1">
    <citation type="submission" date="2023-12" db="EMBL/GenBank/DDBJ databases">
        <title>A high-quality genome assembly for Dillenia turbinata (Dilleniales).</title>
        <authorList>
            <person name="Chanderbali A."/>
        </authorList>
    </citation>
    <scope>NUCLEOTIDE SEQUENCE [LARGE SCALE GENOMIC DNA]</scope>
    <source>
        <strain evidence="5">LSX21</strain>
        <tissue evidence="5">Leaf</tissue>
    </source>
</reference>
<dbReference type="PANTHER" id="PTHR31901">
    <property type="entry name" value="GH3 DOMAIN-CONTAINING PROTEIN"/>
    <property type="match status" value="1"/>
</dbReference>
<feature type="domain" description="GH3 C-terminal" evidence="4">
    <location>
        <begin position="63"/>
        <end position="103"/>
    </location>
</feature>
<accession>A0AAN8UWH8</accession>
<comment type="caution">
    <text evidence="5">The sequence shown here is derived from an EMBL/GenBank/DDBJ whole genome shotgun (WGS) entry which is preliminary data.</text>
</comment>
<sequence>MGSMPQYIPTIDFYGNGFPRLCMYQVQDILGVAGFKNKAPQFTFIRRKNVTLSIDSDKTDETELCSAVKNAIGLLPFEATLIDYTSFANTSTIPGHHVLYWEI</sequence>
<keyword evidence="6" id="KW-1185">Reference proteome</keyword>
<evidence type="ECO:0000259" key="3">
    <source>
        <dbReference type="Pfam" id="PF23571"/>
    </source>
</evidence>
<dbReference type="Pfam" id="PF23572">
    <property type="entry name" value="GH3_C"/>
    <property type="match status" value="1"/>
</dbReference>
<name>A0AAN8UWH8_9MAGN</name>
<dbReference type="GO" id="GO:0005737">
    <property type="term" value="C:cytoplasm"/>
    <property type="evidence" value="ECO:0007669"/>
    <property type="project" value="TreeGrafter"/>
</dbReference>
<dbReference type="InterPro" id="IPR004993">
    <property type="entry name" value="GH3"/>
</dbReference>
<keyword evidence="2" id="KW-0436">Ligase</keyword>
<evidence type="ECO:0000259" key="4">
    <source>
        <dbReference type="Pfam" id="PF23572"/>
    </source>
</evidence>
<dbReference type="GO" id="GO:0010279">
    <property type="term" value="F:indole-3-acetic acid amido synthetase activity"/>
    <property type="evidence" value="ECO:0007669"/>
    <property type="project" value="TreeGrafter"/>
</dbReference>
<dbReference type="EMBL" id="JBAMMX010000022">
    <property type="protein sequence ID" value="KAK6918926.1"/>
    <property type="molecule type" value="Genomic_DNA"/>
</dbReference>
<gene>
    <name evidence="5" type="ORF">RJ641_017348</name>
</gene>
<feature type="domain" description="GH3 middle" evidence="3">
    <location>
        <begin position="21"/>
        <end position="47"/>
    </location>
</feature>